<keyword evidence="6" id="KW-1185">Reference proteome</keyword>
<dbReference type="Pfam" id="PF00701">
    <property type="entry name" value="DHDPS"/>
    <property type="match status" value="1"/>
</dbReference>
<protein>
    <recommendedName>
        <fullName evidence="7">Dihydrodipicolinate synthase</fullName>
    </recommendedName>
</protein>
<evidence type="ECO:0000256" key="3">
    <source>
        <dbReference type="PIRSR" id="PIRSR001365-1"/>
    </source>
</evidence>
<dbReference type="SUPFAM" id="SSF51569">
    <property type="entry name" value="Aldolase"/>
    <property type="match status" value="1"/>
</dbReference>
<proteinExistence type="inferred from homology"/>
<dbReference type="AlphaFoldDB" id="A0A0M8P9D6"/>
<name>A0A0M8P9D6_9EURO</name>
<feature type="active site" description="Schiff-base intermediate with substrate" evidence="3">
    <location>
        <position position="178"/>
    </location>
</feature>
<evidence type="ECO:0008006" key="7">
    <source>
        <dbReference type="Google" id="ProtNLM"/>
    </source>
</evidence>
<dbReference type="PANTHER" id="PTHR12128:SF66">
    <property type="entry name" value="4-HYDROXY-2-OXOGLUTARATE ALDOLASE, MITOCHONDRIAL"/>
    <property type="match status" value="1"/>
</dbReference>
<evidence type="ECO:0000256" key="1">
    <source>
        <dbReference type="ARBA" id="ARBA00023239"/>
    </source>
</evidence>
<dbReference type="Proteomes" id="UP000037696">
    <property type="component" value="Unassembled WGS sequence"/>
</dbReference>
<comment type="similarity">
    <text evidence="2">Belongs to the DapA family.</text>
</comment>
<feature type="active site" description="Proton donor/acceptor" evidence="3">
    <location>
        <position position="149"/>
    </location>
</feature>
<comment type="caution">
    <text evidence="5">The sequence shown here is derived from an EMBL/GenBank/DDBJ whole genome shotgun (WGS) entry which is preliminary data.</text>
</comment>
<dbReference type="EMBL" id="LHQQ01000010">
    <property type="protein sequence ID" value="KOS47966.1"/>
    <property type="molecule type" value="Genomic_DNA"/>
</dbReference>
<evidence type="ECO:0000313" key="5">
    <source>
        <dbReference type="EMBL" id="KOS47966.1"/>
    </source>
</evidence>
<dbReference type="SMART" id="SM01130">
    <property type="entry name" value="DHDPS"/>
    <property type="match status" value="1"/>
</dbReference>
<sequence>MESTTQEPTVPKGIYCPTITFFTNDSSQDLDLEAQAKHTKYLIEAGVHGITVLGTTGEAPMLSRKERNAVTKAVVSVKTQMNAGTTIVVGCSAQSVRETIEMCQEAKANGGQYALVLPPSYWVAASTPTVIENFYRLVADQSPIPIIIYSFPAVTQGVSMNSDLISVLAQHSNIVGVKLTCGNVGSLTRLTNTFTASQFAVFGGSSDWLVPGLIAGSCGAVTGLANTHPRSCVKLFDLFQSGSYQDARRLQGIISSAEWGMGNTGMNGTKYATEWFGGHEEKVLPRAPLMECSEKVKVWIRDVMTDLAVYESQLFVERSDGRMVI</sequence>
<organism evidence="5 6">
    <name type="scientific">Penicillium nordicum</name>
    <dbReference type="NCBI Taxonomy" id="229535"/>
    <lineage>
        <taxon>Eukaryota</taxon>
        <taxon>Fungi</taxon>
        <taxon>Dikarya</taxon>
        <taxon>Ascomycota</taxon>
        <taxon>Pezizomycotina</taxon>
        <taxon>Eurotiomycetes</taxon>
        <taxon>Eurotiomycetidae</taxon>
        <taxon>Eurotiales</taxon>
        <taxon>Aspergillaceae</taxon>
        <taxon>Penicillium</taxon>
    </lineage>
</organism>
<evidence type="ECO:0000256" key="4">
    <source>
        <dbReference type="PIRSR" id="PIRSR001365-2"/>
    </source>
</evidence>
<accession>A0A0M8P9D6</accession>
<evidence type="ECO:0000313" key="6">
    <source>
        <dbReference type="Proteomes" id="UP000037696"/>
    </source>
</evidence>
<dbReference type="CDD" id="cd00408">
    <property type="entry name" value="DHDPS-like"/>
    <property type="match status" value="1"/>
</dbReference>
<dbReference type="PIRSF" id="PIRSF001365">
    <property type="entry name" value="DHDPS"/>
    <property type="match status" value="1"/>
</dbReference>
<dbReference type="Gene3D" id="3.20.20.70">
    <property type="entry name" value="Aldolase class I"/>
    <property type="match status" value="1"/>
</dbReference>
<reference evidence="5 6" key="1">
    <citation type="submission" date="2015-08" db="EMBL/GenBank/DDBJ databases">
        <title>Genome sequencing of Penicillium nordicum.</title>
        <authorList>
            <person name="Nguyen H.D."/>
            <person name="Seifert K.A."/>
        </authorList>
    </citation>
    <scope>NUCLEOTIDE SEQUENCE [LARGE SCALE GENOMIC DNA]</scope>
    <source>
        <strain evidence="5 6">DAOMC 185683</strain>
    </source>
</reference>
<dbReference type="PANTHER" id="PTHR12128">
    <property type="entry name" value="DIHYDRODIPICOLINATE SYNTHASE"/>
    <property type="match status" value="1"/>
</dbReference>
<dbReference type="InterPro" id="IPR002220">
    <property type="entry name" value="DapA-like"/>
</dbReference>
<keyword evidence="1 2" id="KW-0456">Lyase</keyword>
<gene>
    <name evidence="5" type="ORF">ACN38_g1115</name>
</gene>
<dbReference type="PRINTS" id="PR00146">
    <property type="entry name" value="DHPICSNTHASE"/>
</dbReference>
<dbReference type="OrthoDB" id="191315at2759"/>
<feature type="binding site" evidence="4">
    <location>
        <position position="56"/>
    </location>
    <ligand>
        <name>pyruvate</name>
        <dbReference type="ChEBI" id="CHEBI:15361"/>
    </ligand>
</feature>
<dbReference type="GO" id="GO:0008840">
    <property type="term" value="F:4-hydroxy-tetrahydrodipicolinate synthase activity"/>
    <property type="evidence" value="ECO:0007669"/>
    <property type="project" value="TreeGrafter"/>
</dbReference>
<feature type="binding site" evidence="4">
    <location>
        <position position="221"/>
    </location>
    <ligand>
        <name>pyruvate</name>
        <dbReference type="ChEBI" id="CHEBI:15361"/>
    </ligand>
</feature>
<evidence type="ECO:0000256" key="2">
    <source>
        <dbReference type="PIRNR" id="PIRNR001365"/>
    </source>
</evidence>
<dbReference type="STRING" id="229535.A0A0M8P9D6"/>
<dbReference type="InterPro" id="IPR013785">
    <property type="entry name" value="Aldolase_TIM"/>
</dbReference>